<dbReference type="PANTHER" id="PTHR45528:SF1">
    <property type="entry name" value="SENSOR HISTIDINE KINASE CPXA"/>
    <property type="match status" value="1"/>
</dbReference>
<dbReference type="Proteomes" id="UP000812270">
    <property type="component" value="Unassembled WGS sequence"/>
</dbReference>
<comment type="caution">
    <text evidence="15">The sequence shown here is derived from an EMBL/GenBank/DDBJ whole genome shotgun (WGS) entry which is preliminary data.</text>
</comment>
<evidence type="ECO:0000313" key="15">
    <source>
        <dbReference type="EMBL" id="MBV4358249.1"/>
    </source>
</evidence>
<feature type="domain" description="HAMP" evidence="14">
    <location>
        <begin position="176"/>
        <end position="229"/>
    </location>
</feature>
<evidence type="ECO:0000256" key="8">
    <source>
        <dbReference type="ARBA" id="ARBA00022777"/>
    </source>
</evidence>
<comment type="subcellular location">
    <subcellularLocation>
        <location evidence="2">Cell membrane</location>
        <topology evidence="2">Multi-pass membrane protein</topology>
    </subcellularLocation>
</comment>
<evidence type="ECO:0000256" key="12">
    <source>
        <dbReference type="SAM" id="Phobius"/>
    </source>
</evidence>
<evidence type="ECO:0000259" key="14">
    <source>
        <dbReference type="PROSITE" id="PS50885"/>
    </source>
</evidence>
<evidence type="ECO:0000256" key="5">
    <source>
        <dbReference type="ARBA" id="ARBA00022553"/>
    </source>
</evidence>
<keyword evidence="4" id="KW-1003">Cell membrane</keyword>
<keyword evidence="9" id="KW-0067">ATP-binding</keyword>
<dbReference type="InterPro" id="IPR003660">
    <property type="entry name" value="HAMP_dom"/>
</dbReference>
<evidence type="ECO:0000256" key="6">
    <source>
        <dbReference type="ARBA" id="ARBA00022679"/>
    </source>
</evidence>
<dbReference type="AlphaFoldDB" id="A0A9E2W4W2"/>
<evidence type="ECO:0000256" key="4">
    <source>
        <dbReference type="ARBA" id="ARBA00022475"/>
    </source>
</evidence>
<evidence type="ECO:0000256" key="1">
    <source>
        <dbReference type="ARBA" id="ARBA00000085"/>
    </source>
</evidence>
<keyword evidence="12" id="KW-1133">Transmembrane helix</keyword>
<dbReference type="SMART" id="SM00304">
    <property type="entry name" value="HAMP"/>
    <property type="match status" value="1"/>
</dbReference>
<feature type="domain" description="Histidine kinase" evidence="13">
    <location>
        <begin position="237"/>
        <end position="454"/>
    </location>
</feature>
<keyword evidence="10" id="KW-0902">Two-component regulatory system</keyword>
<keyword evidence="8 15" id="KW-0418">Kinase</keyword>
<dbReference type="EMBL" id="JAHSPG010000011">
    <property type="protein sequence ID" value="MBV4358249.1"/>
    <property type="molecule type" value="Genomic_DNA"/>
</dbReference>
<feature type="transmembrane region" description="Helical" evidence="12">
    <location>
        <begin position="156"/>
        <end position="174"/>
    </location>
</feature>
<keyword evidence="12" id="KW-0812">Transmembrane</keyword>
<evidence type="ECO:0000256" key="7">
    <source>
        <dbReference type="ARBA" id="ARBA00022741"/>
    </source>
</evidence>
<protein>
    <recommendedName>
        <fullName evidence="3">histidine kinase</fullName>
        <ecNumber evidence="3">2.7.13.3</ecNumber>
    </recommendedName>
</protein>
<dbReference type="GO" id="GO:0005886">
    <property type="term" value="C:plasma membrane"/>
    <property type="evidence" value="ECO:0007669"/>
    <property type="project" value="UniProtKB-SubCell"/>
</dbReference>
<reference evidence="15" key="1">
    <citation type="submission" date="2021-06" db="EMBL/GenBank/DDBJ databases">
        <authorList>
            <person name="Huq M.A."/>
        </authorList>
    </citation>
    <scope>NUCLEOTIDE SEQUENCE</scope>
    <source>
        <strain evidence="15">MAH-26</strain>
    </source>
</reference>
<dbReference type="PROSITE" id="PS50885">
    <property type="entry name" value="HAMP"/>
    <property type="match status" value="1"/>
</dbReference>
<proteinExistence type="predicted"/>
<name>A0A9E2W4W2_9BACT</name>
<dbReference type="PROSITE" id="PS50109">
    <property type="entry name" value="HIS_KIN"/>
    <property type="match status" value="1"/>
</dbReference>
<evidence type="ECO:0000259" key="13">
    <source>
        <dbReference type="PROSITE" id="PS50109"/>
    </source>
</evidence>
<dbReference type="PANTHER" id="PTHR45528">
    <property type="entry name" value="SENSOR HISTIDINE KINASE CPXA"/>
    <property type="match status" value="1"/>
</dbReference>
<dbReference type="GO" id="GO:0005524">
    <property type="term" value="F:ATP binding"/>
    <property type="evidence" value="ECO:0007669"/>
    <property type="project" value="UniProtKB-KW"/>
</dbReference>
<evidence type="ECO:0000256" key="10">
    <source>
        <dbReference type="ARBA" id="ARBA00023012"/>
    </source>
</evidence>
<dbReference type="InterPro" id="IPR003661">
    <property type="entry name" value="HisK_dim/P_dom"/>
</dbReference>
<accession>A0A9E2W4W2</accession>
<dbReference type="Pfam" id="PF00672">
    <property type="entry name" value="HAMP"/>
    <property type="match status" value="1"/>
</dbReference>
<dbReference type="SMART" id="SM00387">
    <property type="entry name" value="HATPase_c"/>
    <property type="match status" value="1"/>
</dbReference>
<dbReference type="GO" id="GO:0000155">
    <property type="term" value="F:phosphorelay sensor kinase activity"/>
    <property type="evidence" value="ECO:0007669"/>
    <property type="project" value="InterPro"/>
</dbReference>
<dbReference type="InterPro" id="IPR005467">
    <property type="entry name" value="His_kinase_dom"/>
</dbReference>
<feature type="transmembrane region" description="Helical" evidence="12">
    <location>
        <begin position="7"/>
        <end position="29"/>
    </location>
</feature>
<dbReference type="FunFam" id="1.10.287.130:FF:000001">
    <property type="entry name" value="Two-component sensor histidine kinase"/>
    <property type="match status" value="1"/>
</dbReference>
<comment type="catalytic activity">
    <reaction evidence="1">
        <text>ATP + protein L-histidine = ADP + protein N-phospho-L-histidine.</text>
        <dbReference type="EC" id="2.7.13.3"/>
    </reaction>
</comment>
<dbReference type="InterPro" id="IPR050398">
    <property type="entry name" value="HssS/ArlS-like"/>
</dbReference>
<gene>
    <name evidence="15" type="ORF">KTO63_13875</name>
</gene>
<dbReference type="EC" id="2.7.13.3" evidence="3"/>
<sequence>MSIRRKITSMFTSLTAAITILLSVLVYFFTKQYVESNFFHRMEVRAGVAGRAKFEANDSSLLFYNEMREKHLQRLPDEKEFVFNALPSLGSLDSIGVPSGAAFRSKLSQNKKVQFRKGDVYYYAILYEHQNKPYSIVLSASDEEGAAILFELKRNLIVGVLVAIAVVYIMSLMISKEVADPIRHIIQNVRKITASNLHLRLISKNSRGETAALTQTFNDMLDRLETSFETQNNFLNKAAHELRTPLTAIIGEAELALEKPRGSEDYTRALKIIAREAEQLEHLTSSLLELAQAGYSSKEAFMTDLRIDELLFSVKRLIDFTEPGNHVQMNMEGLPEAEYKLVVSGNTNLLKLAFANIIQNACKYSEMRQVDVSIHTDDTHCIITVNDHGIGIPENELKYIFDPFFRASNTSSYKGYGVGLPLAQKIIRLHRGILEFSSKVNEGTEVRVSLPFVEISN</sequence>
<dbReference type="SMART" id="SM00388">
    <property type="entry name" value="HisKA"/>
    <property type="match status" value="1"/>
</dbReference>
<dbReference type="CDD" id="cd00082">
    <property type="entry name" value="HisKA"/>
    <property type="match status" value="1"/>
</dbReference>
<dbReference type="Pfam" id="PF02518">
    <property type="entry name" value="HATPase_c"/>
    <property type="match status" value="1"/>
</dbReference>
<dbReference type="Pfam" id="PF00512">
    <property type="entry name" value="HisKA"/>
    <property type="match status" value="1"/>
</dbReference>
<evidence type="ECO:0000256" key="11">
    <source>
        <dbReference type="ARBA" id="ARBA00023136"/>
    </source>
</evidence>
<keyword evidence="11 12" id="KW-0472">Membrane</keyword>
<organism evidence="15 16">
    <name type="scientific">Pinibacter aurantiacus</name>
    <dbReference type="NCBI Taxonomy" id="2851599"/>
    <lineage>
        <taxon>Bacteria</taxon>
        <taxon>Pseudomonadati</taxon>
        <taxon>Bacteroidota</taxon>
        <taxon>Chitinophagia</taxon>
        <taxon>Chitinophagales</taxon>
        <taxon>Chitinophagaceae</taxon>
        <taxon>Pinibacter</taxon>
    </lineage>
</organism>
<evidence type="ECO:0000256" key="2">
    <source>
        <dbReference type="ARBA" id="ARBA00004651"/>
    </source>
</evidence>
<evidence type="ECO:0000256" key="9">
    <source>
        <dbReference type="ARBA" id="ARBA00022840"/>
    </source>
</evidence>
<dbReference type="InterPro" id="IPR003594">
    <property type="entry name" value="HATPase_dom"/>
</dbReference>
<keyword evidence="7" id="KW-0547">Nucleotide-binding</keyword>
<evidence type="ECO:0000313" key="16">
    <source>
        <dbReference type="Proteomes" id="UP000812270"/>
    </source>
</evidence>
<keyword evidence="5" id="KW-0597">Phosphoprotein</keyword>
<evidence type="ECO:0000256" key="3">
    <source>
        <dbReference type="ARBA" id="ARBA00012438"/>
    </source>
</evidence>
<keyword evidence="16" id="KW-1185">Reference proteome</keyword>
<keyword evidence="6" id="KW-0808">Transferase</keyword>
<dbReference type="RefSeq" id="WP_217791925.1">
    <property type="nucleotide sequence ID" value="NZ_JAHSPG010000011.1"/>
</dbReference>
<dbReference type="CDD" id="cd06225">
    <property type="entry name" value="HAMP"/>
    <property type="match status" value="1"/>
</dbReference>